<feature type="domain" description="NAD-dependent epimerase/dehydratase" evidence="1">
    <location>
        <begin position="18"/>
        <end position="200"/>
    </location>
</feature>
<dbReference type="PANTHER" id="PTHR43245:SF11">
    <property type="entry name" value="LD23561P"/>
    <property type="match status" value="1"/>
</dbReference>
<dbReference type="Gene3D" id="3.40.50.720">
    <property type="entry name" value="NAD(P)-binding Rossmann-like Domain"/>
    <property type="match status" value="1"/>
</dbReference>
<accession>A0A0M0JB15</accession>
<protein>
    <submittedName>
        <fullName evidence="2">NAD-dependent epimerase dehydratase family protein</fullName>
    </submittedName>
</protein>
<comment type="caution">
    <text evidence="2">The sequence shown here is derived from an EMBL/GenBank/DDBJ whole genome shotgun (WGS) entry which is preliminary data.</text>
</comment>
<gene>
    <name evidence="2" type="ORF">Ctob_005206</name>
</gene>
<sequence length="331" mass="36080">MALLSPDLKEAFTAPAVEHRQADISRQSGVDKAFEGGGFDVVFNLTYDSITYGHEGDVYKQRIVDVATLCGMAAERQGVKRFVDLSTAQVYDSSEKASTESATLKPWTKQALLKLRAESILREIPGLPLVVLRTASMYGPGDVNGLSPRILCAAVYKYLGEKMRFAWDRKLKTNTVHVRDVAAACWHVCLLASPAPVYNLADATDASQGHLAAVLEEIFGISTSFAGNMASCAMTVLGLRFVAEEFNEKHMVAWKDMCKAAGVGDTILTPYIDAELLAHNHLCVDGHEIETTGFAYKCPQLTAATLREQVATYIAQGVFPPIEARRCVRGD</sequence>
<dbReference type="InterPro" id="IPR001509">
    <property type="entry name" value="Epimerase_deHydtase"/>
</dbReference>
<dbReference type="AlphaFoldDB" id="A0A0M0JB15"/>
<dbReference type="EMBL" id="JWZX01003195">
    <property type="protein sequence ID" value="KOO23408.1"/>
    <property type="molecule type" value="Genomic_DNA"/>
</dbReference>
<evidence type="ECO:0000313" key="3">
    <source>
        <dbReference type="Proteomes" id="UP000037460"/>
    </source>
</evidence>
<name>A0A0M0JB15_9EUKA</name>
<dbReference type="InterPro" id="IPR036291">
    <property type="entry name" value="NAD(P)-bd_dom_sf"/>
</dbReference>
<reference evidence="3" key="1">
    <citation type="journal article" date="2015" name="PLoS Genet.">
        <title>Genome Sequence and Transcriptome Analyses of Chrysochromulina tobin: Metabolic Tools for Enhanced Algal Fitness in the Prominent Order Prymnesiales (Haptophyceae).</title>
        <authorList>
            <person name="Hovde B.T."/>
            <person name="Deodato C.R."/>
            <person name="Hunsperger H.M."/>
            <person name="Ryken S.A."/>
            <person name="Yost W."/>
            <person name="Jha R.K."/>
            <person name="Patterson J."/>
            <person name="Monnat R.J. Jr."/>
            <person name="Barlow S.B."/>
            <person name="Starkenburg S.R."/>
            <person name="Cattolico R.A."/>
        </authorList>
    </citation>
    <scope>NUCLEOTIDE SEQUENCE</scope>
    <source>
        <strain evidence="3">CCMP291</strain>
    </source>
</reference>
<dbReference type="Pfam" id="PF01370">
    <property type="entry name" value="Epimerase"/>
    <property type="match status" value="1"/>
</dbReference>
<organism evidence="2 3">
    <name type="scientific">Chrysochromulina tobinii</name>
    <dbReference type="NCBI Taxonomy" id="1460289"/>
    <lineage>
        <taxon>Eukaryota</taxon>
        <taxon>Haptista</taxon>
        <taxon>Haptophyta</taxon>
        <taxon>Prymnesiophyceae</taxon>
        <taxon>Prymnesiales</taxon>
        <taxon>Chrysochromulinaceae</taxon>
        <taxon>Chrysochromulina</taxon>
    </lineage>
</organism>
<dbReference type="InterPro" id="IPR050177">
    <property type="entry name" value="Lipid_A_modif_metabolic_enz"/>
</dbReference>
<dbReference type="OrthoDB" id="16464at2759"/>
<evidence type="ECO:0000259" key="1">
    <source>
        <dbReference type="Pfam" id="PF01370"/>
    </source>
</evidence>
<dbReference type="PANTHER" id="PTHR43245">
    <property type="entry name" value="BIFUNCTIONAL POLYMYXIN RESISTANCE PROTEIN ARNA"/>
    <property type="match status" value="1"/>
</dbReference>
<keyword evidence="3" id="KW-1185">Reference proteome</keyword>
<proteinExistence type="predicted"/>
<dbReference type="Proteomes" id="UP000037460">
    <property type="component" value="Unassembled WGS sequence"/>
</dbReference>
<dbReference type="SUPFAM" id="SSF51735">
    <property type="entry name" value="NAD(P)-binding Rossmann-fold domains"/>
    <property type="match status" value="1"/>
</dbReference>
<evidence type="ECO:0000313" key="2">
    <source>
        <dbReference type="EMBL" id="KOO23408.1"/>
    </source>
</evidence>